<evidence type="ECO:0000313" key="3">
    <source>
        <dbReference type="Proteomes" id="UP000235965"/>
    </source>
</evidence>
<dbReference type="GO" id="GO:0008289">
    <property type="term" value="F:lipid binding"/>
    <property type="evidence" value="ECO:0007669"/>
    <property type="project" value="InterPro"/>
</dbReference>
<feature type="signal peptide" evidence="1">
    <location>
        <begin position="1"/>
        <end position="19"/>
    </location>
</feature>
<dbReference type="InParanoid" id="A0A2J7QLB0"/>
<dbReference type="InterPro" id="IPR017943">
    <property type="entry name" value="Bactericidal_perm-incr_a/b_dom"/>
</dbReference>
<dbReference type="Pfam" id="PF06585">
    <property type="entry name" value="JHBP"/>
    <property type="match status" value="1"/>
</dbReference>
<name>A0A2J7QLB0_9NEOP</name>
<keyword evidence="1" id="KW-0732">Signal</keyword>
<comment type="caution">
    <text evidence="2">The sequence shown here is derived from an EMBL/GenBank/DDBJ whole genome shotgun (WGS) entry which is preliminary data.</text>
</comment>
<evidence type="ECO:0000256" key="1">
    <source>
        <dbReference type="SAM" id="SignalP"/>
    </source>
</evidence>
<dbReference type="FunCoup" id="A0A2J7QLB0">
    <property type="interactions" value="1"/>
</dbReference>
<organism evidence="2 3">
    <name type="scientific">Cryptotermes secundus</name>
    <dbReference type="NCBI Taxonomy" id="105785"/>
    <lineage>
        <taxon>Eukaryota</taxon>
        <taxon>Metazoa</taxon>
        <taxon>Ecdysozoa</taxon>
        <taxon>Arthropoda</taxon>
        <taxon>Hexapoda</taxon>
        <taxon>Insecta</taxon>
        <taxon>Pterygota</taxon>
        <taxon>Neoptera</taxon>
        <taxon>Polyneoptera</taxon>
        <taxon>Dictyoptera</taxon>
        <taxon>Blattodea</taxon>
        <taxon>Blattoidea</taxon>
        <taxon>Termitoidae</taxon>
        <taxon>Kalotermitidae</taxon>
        <taxon>Cryptotermitinae</taxon>
        <taxon>Cryptotermes</taxon>
    </lineage>
</organism>
<dbReference type="OrthoDB" id="6380971at2759"/>
<reference evidence="2 3" key="1">
    <citation type="submission" date="2017-12" db="EMBL/GenBank/DDBJ databases">
        <title>Hemimetabolous genomes reveal molecular basis of termite eusociality.</title>
        <authorList>
            <person name="Harrison M.C."/>
            <person name="Jongepier E."/>
            <person name="Robertson H.M."/>
            <person name="Arning N."/>
            <person name="Bitard-Feildel T."/>
            <person name="Chao H."/>
            <person name="Childers C.P."/>
            <person name="Dinh H."/>
            <person name="Doddapaneni H."/>
            <person name="Dugan S."/>
            <person name="Gowin J."/>
            <person name="Greiner C."/>
            <person name="Han Y."/>
            <person name="Hu H."/>
            <person name="Hughes D.S.T."/>
            <person name="Huylmans A.-K."/>
            <person name="Kemena C."/>
            <person name="Kremer L.P.M."/>
            <person name="Lee S.L."/>
            <person name="Lopez-Ezquerra A."/>
            <person name="Mallet L."/>
            <person name="Monroy-Kuhn J.M."/>
            <person name="Moser A."/>
            <person name="Murali S.C."/>
            <person name="Muzny D.M."/>
            <person name="Otani S."/>
            <person name="Piulachs M.-D."/>
            <person name="Poelchau M."/>
            <person name="Qu J."/>
            <person name="Schaub F."/>
            <person name="Wada-Katsumata A."/>
            <person name="Worley K.C."/>
            <person name="Xie Q."/>
            <person name="Ylla G."/>
            <person name="Poulsen M."/>
            <person name="Gibbs R.A."/>
            <person name="Schal C."/>
            <person name="Richards S."/>
            <person name="Belles X."/>
            <person name="Korb J."/>
            <person name="Bornberg-Bauer E."/>
        </authorList>
    </citation>
    <scope>NUCLEOTIDE SEQUENCE [LARGE SCALE GENOMIC DNA]</scope>
    <source>
        <tissue evidence="2">Whole body</tissue>
    </source>
</reference>
<proteinExistence type="predicted"/>
<dbReference type="Proteomes" id="UP000235965">
    <property type="component" value="Unassembled WGS sequence"/>
</dbReference>
<dbReference type="AlphaFoldDB" id="A0A2J7QLB0"/>
<dbReference type="InterPro" id="IPR010562">
    <property type="entry name" value="Haemolymph_juvenile_hormone-bd"/>
</dbReference>
<dbReference type="PANTHER" id="PTHR11008">
    <property type="entry name" value="PROTEIN TAKEOUT-LIKE PROTEIN"/>
    <property type="match status" value="1"/>
</dbReference>
<gene>
    <name evidence="2" type="ORF">B7P43_G07836</name>
</gene>
<dbReference type="InterPro" id="IPR038606">
    <property type="entry name" value="To_sf"/>
</dbReference>
<evidence type="ECO:0000313" key="2">
    <source>
        <dbReference type="EMBL" id="PNF29373.1"/>
    </source>
</evidence>
<dbReference type="SUPFAM" id="SSF55394">
    <property type="entry name" value="Bactericidal permeability-increasing protein, BPI"/>
    <property type="match status" value="1"/>
</dbReference>
<keyword evidence="3" id="KW-1185">Reference proteome</keyword>
<dbReference type="EMBL" id="NEVH01013250">
    <property type="protein sequence ID" value="PNF29373.1"/>
    <property type="molecule type" value="Genomic_DNA"/>
</dbReference>
<dbReference type="Gene3D" id="3.15.10.30">
    <property type="entry name" value="Haemolymph juvenile hormone binding protein"/>
    <property type="match status" value="1"/>
</dbReference>
<sequence length="276" mass="29436">MKVLNTVILALAFILGVNSLPKAASKEELIGLVKGIPRHQLEAQLRALVAPGFKAALDDSIINLLDTTVRQIIIEGSEELGIPPLDPAKLDHVDLDLNLDGLVLKGSVDNAQAEKISTFVVDSVKTNLLLLRVEAQVSVPEIVASGEHYKLEGNVGGLLPVHGEGSFSVSVKGLVIKVKISLGSSNSFINVKTLELDVTLEEIKTDFKGLLGDDEDLSNLINEIISDLAPELFEELKPSVLPVVADAIVNLANEKLEGVTLQDLLDLINGGGLKKL</sequence>
<feature type="chain" id="PRO_5014435839" evidence="1">
    <location>
        <begin position="20"/>
        <end position="276"/>
    </location>
</feature>
<dbReference type="SMART" id="SM00700">
    <property type="entry name" value="JHBP"/>
    <property type="match status" value="1"/>
</dbReference>
<dbReference type="PANTHER" id="PTHR11008:SF9">
    <property type="entry name" value="PROTEIN TAKEOUT-LIKE PROTEIN"/>
    <property type="match status" value="1"/>
</dbReference>
<accession>A0A2J7QLB0</accession>
<protein>
    <submittedName>
        <fullName evidence="2">Uncharacterized protein</fullName>
    </submittedName>
</protein>